<dbReference type="PANTHER" id="PTHR10772:SF58">
    <property type="entry name" value="CO-CHAPERONIN GROES"/>
    <property type="match status" value="1"/>
</dbReference>
<evidence type="ECO:0000313" key="5">
    <source>
        <dbReference type="EMBL" id="EDM81228.1"/>
    </source>
</evidence>
<protein>
    <recommendedName>
        <fullName evidence="3">Co-chaperonin GroES</fullName>
    </recommendedName>
    <alternativeName>
        <fullName evidence="3">10 kDa chaperonin</fullName>
    </alternativeName>
    <alternativeName>
        <fullName evidence="3">Chaperonin-10</fullName>
        <shortName evidence="3">Cpn10</shortName>
    </alternativeName>
</protein>
<keyword evidence="6" id="KW-1185">Reference proteome</keyword>
<evidence type="ECO:0000256" key="1">
    <source>
        <dbReference type="ARBA" id="ARBA00006975"/>
    </source>
</evidence>
<dbReference type="Proteomes" id="UP000005801">
    <property type="component" value="Unassembled WGS sequence"/>
</dbReference>
<keyword evidence="3" id="KW-0963">Cytoplasm</keyword>
<dbReference type="PROSITE" id="PS00681">
    <property type="entry name" value="CHAPERONINS_CPN10"/>
    <property type="match status" value="1"/>
</dbReference>
<dbReference type="STRING" id="391625.PPSIR1_40130"/>
<dbReference type="InterPro" id="IPR018369">
    <property type="entry name" value="Chaprnonin_Cpn10_CS"/>
</dbReference>
<dbReference type="OrthoDB" id="9806791at2"/>
<dbReference type="SMART" id="SM00883">
    <property type="entry name" value="Cpn10"/>
    <property type="match status" value="1"/>
</dbReference>
<evidence type="ECO:0000313" key="6">
    <source>
        <dbReference type="Proteomes" id="UP000005801"/>
    </source>
</evidence>
<dbReference type="eggNOG" id="COG0234">
    <property type="taxonomic scope" value="Bacteria"/>
</dbReference>
<keyword evidence="2 3" id="KW-0143">Chaperone</keyword>
<dbReference type="GO" id="GO:0005524">
    <property type="term" value="F:ATP binding"/>
    <property type="evidence" value="ECO:0007669"/>
    <property type="project" value="InterPro"/>
</dbReference>
<dbReference type="NCBIfam" id="NF001527">
    <property type="entry name" value="PRK00364.1-2"/>
    <property type="match status" value="1"/>
</dbReference>
<dbReference type="InterPro" id="IPR011032">
    <property type="entry name" value="GroES-like_sf"/>
</dbReference>
<dbReference type="RefSeq" id="WP_006969505.1">
    <property type="nucleotide sequence ID" value="NZ_ABCS01000004.1"/>
</dbReference>
<comment type="similarity">
    <text evidence="1 3 4">Belongs to the GroES chaperonin family.</text>
</comment>
<dbReference type="GO" id="GO:0046872">
    <property type="term" value="F:metal ion binding"/>
    <property type="evidence" value="ECO:0007669"/>
    <property type="project" value="TreeGrafter"/>
</dbReference>
<dbReference type="AlphaFoldDB" id="A6FYF6"/>
<sequence>MNVRPLNDRVLVKRLQEEEKTAGGIFIPNSAKEKPTRGKVIAVGSGRADDSGNRKPLDVKKDDEILFGKYAGTEIKVDGDDLLIMREEDILAVVEA</sequence>
<comment type="caution">
    <text evidence="5">The sequence shown here is derived from an EMBL/GenBank/DDBJ whole genome shotgun (WGS) entry which is preliminary data.</text>
</comment>
<gene>
    <name evidence="3" type="primary">groES</name>
    <name evidence="3" type="synonym">groS</name>
    <name evidence="5" type="ORF">PPSIR1_40130</name>
</gene>
<dbReference type="SUPFAM" id="SSF50129">
    <property type="entry name" value="GroES-like"/>
    <property type="match status" value="1"/>
</dbReference>
<accession>A6FYF6</accession>
<evidence type="ECO:0000256" key="2">
    <source>
        <dbReference type="ARBA" id="ARBA00023186"/>
    </source>
</evidence>
<dbReference type="Gene3D" id="2.30.33.40">
    <property type="entry name" value="GroES chaperonin"/>
    <property type="match status" value="1"/>
</dbReference>
<evidence type="ECO:0000256" key="4">
    <source>
        <dbReference type="RuleBase" id="RU000535"/>
    </source>
</evidence>
<dbReference type="NCBIfam" id="NF001533">
    <property type="entry name" value="PRK00364.2-4"/>
    <property type="match status" value="1"/>
</dbReference>
<dbReference type="InterPro" id="IPR037124">
    <property type="entry name" value="Chaperonin_GroES_sf"/>
</dbReference>
<comment type="function">
    <text evidence="3 4">Together with the chaperonin GroEL, plays an essential role in assisting protein folding. The GroEL-GroES system forms a nano-cage that allows encapsulation of the non-native substrate proteins and provides a physical environment optimized to promote and accelerate protein folding. GroES binds to the apical surface of the GroEL ring, thereby capping the opening of the GroEL channel.</text>
</comment>
<comment type="subunit">
    <text evidence="3">Heptamer of 7 subunits arranged in a ring. Interacts with the chaperonin GroEL.</text>
</comment>
<evidence type="ECO:0000256" key="3">
    <source>
        <dbReference type="HAMAP-Rule" id="MF_00580"/>
    </source>
</evidence>
<dbReference type="PANTHER" id="PTHR10772">
    <property type="entry name" value="10 KDA HEAT SHOCK PROTEIN"/>
    <property type="match status" value="1"/>
</dbReference>
<dbReference type="NCBIfam" id="NF001531">
    <property type="entry name" value="PRK00364.2-2"/>
    <property type="match status" value="1"/>
</dbReference>
<reference evidence="5 6" key="1">
    <citation type="submission" date="2007-06" db="EMBL/GenBank/DDBJ databases">
        <authorList>
            <person name="Shimkets L."/>
            <person name="Ferriera S."/>
            <person name="Johnson J."/>
            <person name="Kravitz S."/>
            <person name="Beeson K."/>
            <person name="Sutton G."/>
            <person name="Rogers Y.-H."/>
            <person name="Friedman R."/>
            <person name="Frazier M."/>
            <person name="Venter J.C."/>
        </authorList>
    </citation>
    <scope>NUCLEOTIDE SEQUENCE [LARGE SCALE GENOMIC DNA]</scope>
    <source>
        <strain evidence="5 6">SIR-1</strain>
    </source>
</reference>
<dbReference type="EMBL" id="ABCS01000004">
    <property type="protein sequence ID" value="EDM81228.1"/>
    <property type="molecule type" value="Genomic_DNA"/>
</dbReference>
<dbReference type="NCBIfam" id="NF001529">
    <property type="entry name" value="PRK00364.1-5"/>
    <property type="match status" value="1"/>
</dbReference>
<dbReference type="FunFam" id="2.30.33.40:FF:000001">
    <property type="entry name" value="10 kDa chaperonin"/>
    <property type="match status" value="1"/>
</dbReference>
<dbReference type="InterPro" id="IPR020818">
    <property type="entry name" value="Chaperonin_GroES"/>
</dbReference>
<organism evidence="5 6">
    <name type="scientific">Plesiocystis pacifica SIR-1</name>
    <dbReference type="NCBI Taxonomy" id="391625"/>
    <lineage>
        <taxon>Bacteria</taxon>
        <taxon>Pseudomonadati</taxon>
        <taxon>Myxococcota</taxon>
        <taxon>Polyangia</taxon>
        <taxon>Nannocystales</taxon>
        <taxon>Nannocystaceae</taxon>
        <taxon>Plesiocystis</taxon>
    </lineage>
</organism>
<dbReference type="PRINTS" id="PR00297">
    <property type="entry name" value="CHAPERONIN10"/>
</dbReference>
<dbReference type="CDD" id="cd00320">
    <property type="entry name" value="cpn10"/>
    <property type="match status" value="1"/>
</dbReference>
<comment type="subcellular location">
    <subcellularLocation>
        <location evidence="3">Cytoplasm</location>
    </subcellularLocation>
</comment>
<dbReference type="HAMAP" id="MF_00580">
    <property type="entry name" value="CH10"/>
    <property type="match status" value="1"/>
</dbReference>
<dbReference type="GO" id="GO:0005737">
    <property type="term" value="C:cytoplasm"/>
    <property type="evidence" value="ECO:0007669"/>
    <property type="project" value="UniProtKB-SubCell"/>
</dbReference>
<dbReference type="GO" id="GO:0044183">
    <property type="term" value="F:protein folding chaperone"/>
    <property type="evidence" value="ECO:0007669"/>
    <property type="project" value="InterPro"/>
</dbReference>
<proteinExistence type="inferred from homology"/>
<dbReference type="NCBIfam" id="NF001534">
    <property type="entry name" value="PRK00364.2-5"/>
    <property type="match status" value="1"/>
</dbReference>
<dbReference type="Pfam" id="PF00166">
    <property type="entry name" value="Cpn10"/>
    <property type="match status" value="1"/>
</dbReference>
<dbReference type="GO" id="GO:0051082">
    <property type="term" value="F:unfolded protein binding"/>
    <property type="evidence" value="ECO:0007669"/>
    <property type="project" value="TreeGrafter"/>
</dbReference>
<dbReference type="GO" id="GO:0051087">
    <property type="term" value="F:protein-folding chaperone binding"/>
    <property type="evidence" value="ECO:0007669"/>
    <property type="project" value="TreeGrafter"/>
</dbReference>
<name>A6FYF6_9BACT</name>